<name>A0A6B0SMK0_9EURY</name>
<dbReference type="InterPro" id="IPR050121">
    <property type="entry name" value="Cytochrome_P450_monoxygenase"/>
</dbReference>
<comment type="cofactor">
    <cofactor evidence="1">
        <name>heme</name>
        <dbReference type="ChEBI" id="CHEBI:30413"/>
    </cofactor>
</comment>
<evidence type="ECO:0000256" key="4">
    <source>
        <dbReference type="SAM" id="MobiDB-lite"/>
    </source>
</evidence>
<proteinExistence type="inferred from homology"/>
<evidence type="ECO:0000256" key="3">
    <source>
        <dbReference type="RuleBase" id="RU000461"/>
    </source>
</evidence>
<dbReference type="PANTHER" id="PTHR24305:SF166">
    <property type="entry name" value="CYTOCHROME P450 12A4, MITOCHONDRIAL-RELATED"/>
    <property type="match status" value="1"/>
</dbReference>
<keyword evidence="3" id="KW-0503">Monooxygenase</keyword>
<reference evidence="5 6" key="1">
    <citation type="submission" date="2019-12" db="EMBL/GenBank/DDBJ databases">
        <title>Isolation and characterization of three novel carbon monoxide-oxidizing members of Halobacteria from salione crusts and soils.</title>
        <authorList>
            <person name="Myers M.R."/>
            <person name="King G.M."/>
        </authorList>
    </citation>
    <scope>NUCLEOTIDE SEQUENCE [LARGE SCALE GENOMIC DNA]</scope>
    <source>
        <strain evidence="5 6">PCN9</strain>
    </source>
</reference>
<dbReference type="InterPro" id="IPR002401">
    <property type="entry name" value="Cyt_P450_E_grp-I"/>
</dbReference>
<keyword evidence="6" id="KW-1185">Reference proteome</keyword>
<feature type="compositionally biased region" description="Basic and acidic residues" evidence="4">
    <location>
        <begin position="326"/>
        <end position="335"/>
    </location>
</feature>
<keyword evidence="3" id="KW-0479">Metal-binding</keyword>
<sequence length="335" mass="36735">RRIEAAEPAMRRATRRVAADWTAGDTIDAHDTATTLTLSVLADAFFDVDAGGRDSSVDPSFAGAHEDVAGDADRIAAAADVIADRFAHDDGVPFYVPDWVPLPSHRRYRRAVSDLESIAYDLADTGADDASDVLAAILDSELGREELRDELVTLLLAGHETTNTALTAVVSLLAANPAEQARVHDALDDADDPAEAPRLRAVIDEALRLYPPVHMLMREAATDAELGGYRVSEGSLVVLPSWVVHRDERFWNDPEAFRPERFLGESDRPAFSYFPFGGGQRQCIGRRFALQELRVALAELLADFRFEATDETDFEPTPGLTLRPDGPVEVRVDER</sequence>
<keyword evidence="3" id="KW-0560">Oxidoreductase</keyword>
<evidence type="ECO:0000256" key="1">
    <source>
        <dbReference type="ARBA" id="ARBA00001971"/>
    </source>
</evidence>
<dbReference type="GO" id="GO:0020037">
    <property type="term" value="F:heme binding"/>
    <property type="evidence" value="ECO:0007669"/>
    <property type="project" value="InterPro"/>
</dbReference>
<keyword evidence="3" id="KW-0408">Iron</keyword>
<dbReference type="PRINTS" id="PR00385">
    <property type="entry name" value="P450"/>
</dbReference>
<gene>
    <name evidence="5" type="ORF">GRX66_18295</name>
</gene>
<evidence type="ECO:0000256" key="2">
    <source>
        <dbReference type="ARBA" id="ARBA00010617"/>
    </source>
</evidence>
<feature type="region of interest" description="Disordered" evidence="4">
    <location>
        <begin position="315"/>
        <end position="335"/>
    </location>
</feature>
<dbReference type="GO" id="GO:0005506">
    <property type="term" value="F:iron ion binding"/>
    <property type="evidence" value="ECO:0007669"/>
    <property type="project" value="InterPro"/>
</dbReference>
<dbReference type="OrthoDB" id="9881at2157"/>
<dbReference type="GO" id="GO:0004497">
    <property type="term" value="F:monooxygenase activity"/>
    <property type="evidence" value="ECO:0007669"/>
    <property type="project" value="UniProtKB-KW"/>
</dbReference>
<dbReference type="Gene3D" id="1.10.630.10">
    <property type="entry name" value="Cytochrome P450"/>
    <property type="match status" value="1"/>
</dbReference>
<dbReference type="PRINTS" id="PR00463">
    <property type="entry name" value="EP450I"/>
</dbReference>
<dbReference type="InterPro" id="IPR036396">
    <property type="entry name" value="Cyt_P450_sf"/>
</dbReference>
<keyword evidence="3" id="KW-0349">Heme</keyword>
<dbReference type="InterPro" id="IPR001128">
    <property type="entry name" value="Cyt_P450"/>
</dbReference>
<evidence type="ECO:0000313" key="5">
    <source>
        <dbReference type="EMBL" id="MXR22437.1"/>
    </source>
</evidence>
<evidence type="ECO:0000313" key="6">
    <source>
        <dbReference type="Proteomes" id="UP000471521"/>
    </source>
</evidence>
<comment type="caution">
    <text evidence="5">The sequence shown here is derived from an EMBL/GenBank/DDBJ whole genome shotgun (WGS) entry which is preliminary data.</text>
</comment>
<dbReference type="Pfam" id="PF00067">
    <property type="entry name" value="p450"/>
    <property type="match status" value="1"/>
</dbReference>
<protein>
    <submittedName>
        <fullName evidence="5">Cytochrome P450</fullName>
    </submittedName>
</protein>
<dbReference type="RefSeq" id="WP_159527764.1">
    <property type="nucleotide sequence ID" value="NZ_WUUU01000280.1"/>
</dbReference>
<dbReference type="Proteomes" id="UP000471521">
    <property type="component" value="Unassembled WGS sequence"/>
</dbReference>
<comment type="similarity">
    <text evidence="2 3">Belongs to the cytochrome P450 family.</text>
</comment>
<dbReference type="GO" id="GO:0016705">
    <property type="term" value="F:oxidoreductase activity, acting on paired donors, with incorporation or reduction of molecular oxygen"/>
    <property type="evidence" value="ECO:0007669"/>
    <property type="project" value="InterPro"/>
</dbReference>
<accession>A0A6B0SMK0</accession>
<dbReference type="PANTHER" id="PTHR24305">
    <property type="entry name" value="CYTOCHROME P450"/>
    <property type="match status" value="1"/>
</dbReference>
<dbReference type="SUPFAM" id="SSF48264">
    <property type="entry name" value="Cytochrome P450"/>
    <property type="match status" value="1"/>
</dbReference>
<dbReference type="PROSITE" id="PS00086">
    <property type="entry name" value="CYTOCHROME_P450"/>
    <property type="match status" value="1"/>
</dbReference>
<dbReference type="AlphaFoldDB" id="A0A6B0SMK0"/>
<organism evidence="5 6">
    <name type="scientific">Halobacterium bonnevillei</name>
    <dbReference type="NCBI Taxonomy" id="2692200"/>
    <lineage>
        <taxon>Archaea</taxon>
        <taxon>Methanobacteriati</taxon>
        <taxon>Methanobacteriota</taxon>
        <taxon>Stenosarchaea group</taxon>
        <taxon>Halobacteria</taxon>
        <taxon>Halobacteriales</taxon>
        <taxon>Halobacteriaceae</taxon>
        <taxon>Halobacterium</taxon>
    </lineage>
</organism>
<dbReference type="InterPro" id="IPR017972">
    <property type="entry name" value="Cyt_P450_CS"/>
</dbReference>
<feature type="non-terminal residue" evidence="5">
    <location>
        <position position="1"/>
    </location>
</feature>
<dbReference type="EMBL" id="WUUU01000280">
    <property type="protein sequence ID" value="MXR22437.1"/>
    <property type="molecule type" value="Genomic_DNA"/>
</dbReference>